<evidence type="ECO:0000313" key="6">
    <source>
        <dbReference type="EMBL" id="CUV32644.1"/>
    </source>
</evidence>
<evidence type="ECO:0000313" key="9">
    <source>
        <dbReference type="EMBL" id="CUV59542.1"/>
    </source>
</evidence>
<name>A0A0K1ZRD6_RALSL</name>
<dbReference type="CDD" id="cd06223">
    <property type="entry name" value="PRTases_typeI"/>
    <property type="match status" value="1"/>
</dbReference>
<organism evidence="4">
    <name type="scientific">Ralstonia solanacearum</name>
    <name type="common">Pseudomonas solanacearum</name>
    <dbReference type="NCBI Taxonomy" id="305"/>
    <lineage>
        <taxon>Bacteria</taxon>
        <taxon>Pseudomonadati</taxon>
        <taxon>Pseudomonadota</taxon>
        <taxon>Betaproteobacteria</taxon>
        <taxon>Burkholderiales</taxon>
        <taxon>Burkholderiaceae</taxon>
        <taxon>Ralstonia</taxon>
        <taxon>Ralstonia solanacearum species complex</taxon>
    </lineage>
</organism>
<dbReference type="EMBL" id="CP025742">
    <property type="protein sequence ID" value="AYA48683.1"/>
    <property type="molecule type" value="Genomic_DNA"/>
</dbReference>
<dbReference type="SUPFAM" id="SSF53271">
    <property type="entry name" value="PRTase-like"/>
    <property type="match status" value="1"/>
</dbReference>
<evidence type="ECO:0000313" key="8">
    <source>
        <dbReference type="EMBL" id="CUV46626.1"/>
    </source>
</evidence>
<evidence type="ECO:0000313" key="4">
    <source>
        <dbReference type="EMBL" id="CUV24994.1"/>
    </source>
</evidence>
<evidence type="ECO:0000313" key="2">
    <source>
        <dbReference type="EMBL" id="AYA48683.1"/>
    </source>
</evidence>
<dbReference type="InterPro" id="IPR000836">
    <property type="entry name" value="PRTase_dom"/>
</dbReference>
<proteinExistence type="predicted"/>
<dbReference type="EMBL" id="LN899825">
    <property type="protein sequence ID" value="CUV32644.1"/>
    <property type="molecule type" value="Genomic_DNA"/>
</dbReference>
<dbReference type="EMBL" id="LN899823">
    <property type="protein sequence ID" value="CUV24994.1"/>
    <property type="molecule type" value="Genomic_DNA"/>
</dbReference>
<dbReference type="PATRIC" id="fig|305.107.peg.1732"/>
<dbReference type="Pfam" id="PF00156">
    <property type="entry name" value="Pribosyltran"/>
    <property type="match status" value="1"/>
</dbReference>
<accession>A0A0K1ZRD6</accession>
<dbReference type="EMBL" id="LN899821">
    <property type="protein sequence ID" value="CUV17213.1"/>
    <property type="molecule type" value="Genomic_DNA"/>
</dbReference>
<keyword evidence="2" id="KW-0328">Glycosyltransferase</keyword>
<feature type="domain" description="Phosphoribosyltransferase" evidence="1">
    <location>
        <begin position="27"/>
        <end position="184"/>
    </location>
</feature>
<gene>
    <name evidence="3" type="ORF">PSS4_v1_280026</name>
    <name evidence="9" type="ORF">RD1301_v1_450048</name>
    <name evidence="2" type="ORF">RSP824_19750</name>
    <name evidence="4" type="ORF">RUN1744_v1_800053</name>
    <name evidence="5" type="ORF">RUN1985_v1_70168</name>
    <name evidence="6" type="ORF">TD1301_v1_120054</name>
    <name evidence="7" type="ORF">TF3108_v1_860015</name>
    <name evidence="8" type="ORF">TO10_v1_640030</name>
</gene>
<evidence type="ECO:0000313" key="7">
    <source>
        <dbReference type="EMBL" id="CUV41836.1"/>
    </source>
</evidence>
<evidence type="ECO:0000313" key="10">
    <source>
        <dbReference type="Proteomes" id="UP000262427"/>
    </source>
</evidence>
<dbReference type="EMBL" id="LN899824">
    <property type="protein sequence ID" value="CUV27454.1"/>
    <property type="molecule type" value="Genomic_DNA"/>
</dbReference>
<dbReference type="EMBL" id="LN899826">
    <property type="protein sequence ID" value="CUV41836.1"/>
    <property type="molecule type" value="Genomic_DNA"/>
</dbReference>
<dbReference type="Gene3D" id="3.40.50.2020">
    <property type="match status" value="1"/>
</dbReference>
<dbReference type="InterPro" id="IPR029057">
    <property type="entry name" value="PRTase-like"/>
</dbReference>
<dbReference type="EMBL" id="LN899827">
    <property type="protein sequence ID" value="CUV46626.1"/>
    <property type="molecule type" value="Genomic_DNA"/>
</dbReference>
<reference evidence="10" key="3">
    <citation type="submission" date="2018-01" db="EMBL/GenBank/DDBJ databases">
        <title>Raltonia solanacearum P824 infects blueberry.</title>
        <authorList>
            <person name="Bocsanczy A.M."/>
            <person name="Norman D.J."/>
        </authorList>
    </citation>
    <scope>NUCLEOTIDE SEQUENCE [LARGE SCALE GENOMIC DNA]</scope>
    <source>
        <strain evidence="10">P824</strain>
    </source>
</reference>
<dbReference type="GO" id="GO:0016757">
    <property type="term" value="F:glycosyltransferase activity"/>
    <property type="evidence" value="ECO:0007669"/>
    <property type="project" value="UniProtKB-KW"/>
</dbReference>
<reference evidence="4" key="1">
    <citation type="submission" date="2015-10" db="EMBL/GenBank/DDBJ databases">
        <authorList>
            <person name="Gilbert D.G."/>
        </authorList>
    </citation>
    <scope>NUCLEOTIDE SEQUENCE</scope>
    <source>
        <strain evidence="4">Phyl III-seqv23</strain>
    </source>
</reference>
<evidence type="ECO:0000259" key="1">
    <source>
        <dbReference type="Pfam" id="PF00156"/>
    </source>
</evidence>
<reference evidence="2" key="2">
    <citation type="submission" date="2018-01" db="EMBL/GenBank/DDBJ databases">
        <title>Ralstonia pseudosolanacearum P824 infects blueberry.</title>
        <authorList>
            <person name="Bocsanczy A.M."/>
            <person name="Norman D.J."/>
        </authorList>
    </citation>
    <scope>NUCLEOTIDE SEQUENCE</scope>
    <source>
        <strain evidence="2">P824</strain>
    </source>
</reference>
<dbReference type="AlphaFoldDB" id="A0A0K1ZRD6"/>
<evidence type="ECO:0000313" key="3">
    <source>
        <dbReference type="EMBL" id="CUV17213.1"/>
    </source>
</evidence>
<dbReference type="Proteomes" id="UP000262427">
    <property type="component" value="Chromosome MP"/>
</dbReference>
<evidence type="ECO:0000313" key="5">
    <source>
        <dbReference type="EMBL" id="CUV27454.1"/>
    </source>
</evidence>
<protein>
    <submittedName>
        <fullName evidence="2">Bifunctional pyr operon transcriptional regulator/uracil phosphoribosyltransferase PyrR</fullName>
    </submittedName>
</protein>
<sequence length="224" mass="23683">MSADFRDRTDAGRQLAAALAVLDLPPPRIVLALPRGGVPVGHAIAQALDAALDIVLVRKIGAPGQPELALGAIADCGAGVPPYIEWNTMLLHAAGPLQAYLDRAVADERDELERRRVRYGAMQPPQAGSLADATVIVTDDGVATGATMRAALAAVRRAHPARLVLAVPVAPDDAWLMLRGQADESVCLLTPPSDLFRAVGLYYRDFEQTGDDEVIALLADCRAP</sequence>
<keyword evidence="2" id="KW-0808">Transferase</keyword>
<dbReference type="EMBL" id="LN899822">
    <property type="protein sequence ID" value="CUV59542.1"/>
    <property type="molecule type" value="Genomic_DNA"/>
</dbReference>
<dbReference type="Gene3D" id="3.30.1310.20">
    <property type="entry name" value="PRTase-like"/>
    <property type="match status" value="1"/>
</dbReference>